<dbReference type="EMBL" id="CP118101">
    <property type="protein sequence ID" value="WDH81857.1"/>
    <property type="molecule type" value="Genomic_DNA"/>
</dbReference>
<gene>
    <name evidence="1" type="ORF">PUW23_20535</name>
</gene>
<reference evidence="1" key="1">
    <citation type="submission" date="2023-02" db="EMBL/GenBank/DDBJ databases">
        <title>Pathogen: clinical or host-associated sample.</title>
        <authorList>
            <person name="Hergert J."/>
            <person name="Casey R."/>
            <person name="Wagner J."/>
            <person name="Young E.L."/>
            <person name="Oakeson K.F."/>
        </authorList>
    </citation>
    <scope>NUCLEOTIDE SEQUENCE</scope>
    <source>
        <strain evidence="1">2022CK-00830</strain>
    </source>
</reference>
<dbReference type="RefSeq" id="WP_274359021.1">
    <property type="nucleotide sequence ID" value="NZ_CP118101.1"/>
</dbReference>
<dbReference type="AlphaFoldDB" id="A0AAX3MX74"/>
<evidence type="ECO:0000313" key="1">
    <source>
        <dbReference type="EMBL" id="WDH81857.1"/>
    </source>
</evidence>
<evidence type="ECO:0000313" key="2">
    <source>
        <dbReference type="Proteomes" id="UP001220962"/>
    </source>
</evidence>
<protein>
    <recommendedName>
        <fullName evidence="3">Secreted protein</fullName>
    </recommendedName>
</protein>
<proteinExistence type="predicted"/>
<sequence>MCCCGDGRLASGAPWTDWVPIVVALRLLDSTVITRLKSDGKDERSASSLQFRPLRSSARLYGSKTTSYWLEPQSSAWGMGLRERAG</sequence>
<accession>A0AAX3MX74</accession>
<evidence type="ECO:0008006" key="3">
    <source>
        <dbReference type="Google" id="ProtNLM"/>
    </source>
</evidence>
<dbReference type="Proteomes" id="UP001220962">
    <property type="component" value="Chromosome"/>
</dbReference>
<organism evidence="1 2">
    <name type="scientific">Paenibacillus urinalis</name>
    <dbReference type="NCBI Taxonomy" id="521520"/>
    <lineage>
        <taxon>Bacteria</taxon>
        <taxon>Bacillati</taxon>
        <taxon>Bacillota</taxon>
        <taxon>Bacilli</taxon>
        <taxon>Bacillales</taxon>
        <taxon>Paenibacillaceae</taxon>
        <taxon>Paenibacillus</taxon>
    </lineage>
</organism>
<name>A0AAX3MX74_9BACL</name>